<organism evidence="3 4">
    <name type="scientific">Caloramator mitchellensis</name>
    <dbReference type="NCBI Taxonomy" id="908809"/>
    <lineage>
        <taxon>Bacteria</taxon>
        <taxon>Bacillati</taxon>
        <taxon>Bacillota</taxon>
        <taxon>Clostridia</taxon>
        <taxon>Eubacteriales</taxon>
        <taxon>Clostridiaceae</taxon>
        <taxon>Caloramator</taxon>
    </lineage>
</organism>
<dbReference type="AlphaFoldDB" id="A0A0R3JUU2"/>
<dbReference type="STRING" id="908809.ABG79_02145"/>
<dbReference type="SMART" id="SM00028">
    <property type="entry name" value="TPR"/>
    <property type="match status" value="2"/>
</dbReference>
<dbReference type="InterPro" id="IPR019734">
    <property type="entry name" value="TPR_rpt"/>
</dbReference>
<dbReference type="OrthoDB" id="1938854at2"/>
<dbReference type="Proteomes" id="UP000052015">
    <property type="component" value="Unassembled WGS sequence"/>
</dbReference>
<dbReference type="InterPro" id="IPR011990">
    <property type="entry name" value="TPR-like_helical_dom_sf"/>
</dbReference>
<evidence type="ECO:0000256" key="1">
    <source>
        <dbReference type="PROSITE-ProRule" id="PRU00339"/>
    </source>
</evidence>
<dbReference type="Pfam" id="PF14559">
    <property type="entry name" value="TPR_19"/>
    <property type="match status" value="1"/>
</dbReference>
<protein>
    <submittedName>
        <fullName evidence="3">Tetratricopeptide repeat protein</fullName>
    </submittedName>
</protein>
<proteinExistence type="predicted"/>
<name>A0A0R3JUU2_CALMK</name>
<evidence type="ECO:0000313" key="3">
    <source>
        <dbReference type="EMBL" id="KRQ86013.1"/>
    </source>
</evidence>
<gene>
    <name evidence="3" type="ORF">ABG79_02145</name>
</gene>
<keyword evidence="4" id="KW-1185">Reference proteome</keyword>
<reference evidence="3 4" key="1">
    <citation type="submission" date="2015-09" db="EMBL/GenBank/DDBJ databases">
        <title>Draft genome sequence of a Caloramator mitchellensis, a moderate thermophile from the Great Artesian Basin of Australia.</title>
        <authorList>
            <person name="Patel B.K."/>
        </authorList>
    </citation>
    <scope>NUCLEOTIDE SEQUENCE [LARGE SCALE GENOMIC DNA]</scope>
    <source>
        <strain evidence="3 4">VF08</strain>
    </source>
</reference>
<accession>A0A0R3JUU2</accession>
<dbReference type="RefSeq" id="WP_057979442.1">
    <property type="nucleotide sequence ID" value="NZ_LKHP01000017.1"/>
</dbReference>
<dbReference type="EMBL" id="LKHP01000017">
    <property type="protein sequence ID" value="KRQ86013.1"/>
    <property type="molecule type" value="Genomic_DNA"/>
</dbReference>
<feature type="region of interest" description="Disordered" evidence="2">
    <location>
        <begin position="85"/>
        <end position="104"/>
    </location>
</feature>
<dbReference type="SUPFAM" id="SSF48452">
    <property type="entry name" value="TPR-like"/>
    <property type="match status" value="1"/>
</dbReference>
<feature type="repeat" description="TPR" evidence="1">
    <location>
        <begin position="230"/>
        <end position="263"/>
    </location>
</feature>
<dbReference type="PROSITE" id="PS50005">
    <property type="entry name" value="TPR"/>
    <property type="match status" value="1"/>
</dbReference>
<feature type="compositionally biased region" description="Polar residues" evidence="2">
    <location>
        <begin position="94"/>
        <end position="104"/>
    </location>
</feature>
<comment type="caution">
    <text evidence="3">The sequence shown here is derived from an EMBL/GenBank/DDBJ whole genome shotgun (WGS) entry which is preliminary data.</text>
</comment>
<evidence type="ECO:0000313" key="4">
    <source>
        <dbReference type="Proteomes" id="UP000052015"/>
    </source>
</evidence>
<sequence length="347" mass="39821">MKFIKANDDFIVAKCPNCGNIKHILKNTCFPSKEGFILNLPVSCECGCVYDTITNPNVKSGKSLNFITKILNIFAHKSINISSQEEKYNDKKGSNTSPNYSNTSKEINLNNLSNNAKLELAKILFDSLKLSVGFGNSNSQLNKIAEKILKEAKDRHKILDKIIELCKDIDDPKAYLIVGRAYVWKGAKFRKEAIKYLEKYLINPTEDSYEKGYVTRDGENVKITLEIHLFWVYSDLGKCYEGEYDFDNALRCYKLANKMDPAMPSGYIRIAQIYTKLGQIDEAIKLLEQAKKTPYYQPKKVKNVLDNSYHIDDSFKVVIDNSLKDFINKKEKGYVYRPRKIKHNIVE</sequence>
<evidence type="ECO:0000256" key="2">
    <source>
        <dbReference type="SAM" id="MobiDB-lite"/>
    </source>
</evidence>
<dbReference type="Gene3D" id="1.25.40.10">
    <property type="entry name" value="Tetratricopeptide repeat domain"/>
    <property type="match status" value="1"/>
</dbReference>
<keyword evidence="1" id="KW-0802">TPR repeat</keyword>